<feature type="compositionally biased region" description="Low complexity" evidence="1">
    <location>
        <begin position="177"/>
        <end position="188"/>
    </location>
</feature>
<evidence type="ECO:0000313" key="4">
    <source>
        <dbReference type="Proteomes" id="UP000283841"/>
    </source>
</evidence>
<accession>A0A443HKM0</accession>
<dbReference type="PROSITE" id="PS50909">
    <property type="entry name" value="GAT"/>
    <property type="match status" value="1"/>
</dbReference>
<dbReference type="SUPFAM" id="SSF48464">
    <property type="entry name" value="ENTH/VHS domain"/>
    <property type="match status" value="1"/>
</dbReference>
<dbReference type="RefSeq" id="XP_028481981.1">
    <property type="nucleotide sequence ID" value="XM_028634195.1"/>
</dbReference>
<gene>
    <name evidence="3" type="ORF">C8Q69DRAFT_94682</name>
</gene>
<feature type="region of interest" description="Disordered" evidence="1">
    <location>
        <begin position="1"/>
        <end position="26"/>
    </location>
</feature>
<dbReference type="GeneID" id="39603472"/>
<proteinExistence type="predicted"/>
<sequence>MKRFLGSLNRRTSQSRERSPVYPDDSPEATVLKEVKLFCETGSGPGRNGQNEEYLHLPAIVEAAESSPNAAREAAIKIRKYLSKPTTPPSSVHYNAIMLIRILADNPGHTFTRNIDAKFVSVIRDMLRVGKGLDVQHILRETLDSFETERAADPDLEALLQMWSKEKERFNKSIGKAPVQQAPPQQHPTRFPQHEPQRTLPPADELASRISEARNSANLLQQLVQSTPPTEIIGNDLIKEFAERCQAAVRSIQGYISADNPAPDEDTLVTLIESNDELSVALSIYQRGILKARKAMGTNTPREQSVGGSSSSDTTRPVPPPPVPPRQNGTVSAATTELPELPGASAAASATDNPSRYEYNADEFQVQNPFADNNAQEMPTANGSQPEQAYESATTHAGSSGLYGQPLASHPV</sequence>
<dbReference type="InterPro" id="IPR038425">
    <property type="entry name" value="GAT_sf"/>
</dbReference>
<keyword evidence="4" id="KW-1185">Reference proteome</keyword>
<dbReference type="Gene3D" id="1.20.58.160">
    <property type="match status" value="1"/>
</dbReference>
<dbReference type="GO" id="GO:0035091">
    <property type="term" value="F:phosphatidylinositol binding"/>
    <property type="evidence" value="ECO:0007669"/>
    <property type="project" value="InterPro"/>
</dbReference>
<dbReference type="EMBL" id="RCNU01000013">
    <property type="protein sequence ID" value="RWQ92336.1"/>
    <property type="molecule type" value="Genomic_DNA"/>
</dbReference>
<feature type="region of interest" description="Disordered" evidence="1">
    <location>
        <begin position="295"/>
        <end position="412"/>
    </location>
</feature>
<feature type="region of interest" description="Disordered" evidence="1">
    <location>
        <begin position="176"/>
        <end position="200"/>
    </location>
</feature>
<organism evidence="3 4">
    <name type="scientific">Byssochlamys spectabilis</name>
    <name type="common">Paecilomyces variotii</name>
    <dbReference type="NCBI Taxonomy" id="264951"/>
    <lineage>
        <taxon>Eukaryota</taxon>
        <taxon>Fungi</taxon>
        <taxon>Dikarya</taxon>
        <taxon>Ascomycota</taxon>
        <taxon>Pezizomycotina</taxon>
        <taxon>Eurotiomycetes</taxon>
        <taxon>Eurotiomycetidae</taxon>
        <taxon>Eurotiales</taxon>
        <taxon>Thermoascaceae</taxon>
        <taxon>Paecilomyces</taxon>
    </lineage>
</organism>
<dbReference type="CDD" id="cd21383">
    <property type="entry name" value="GAT_GGA_Tom1-like"/>
    <property type="match status" value="1"/>
</dbReference>
<dbReference type="GO" id="GO:0043130">
    <property type="term" value="F:ubiquitin binding"/>
    <property type="evidence" value="ECO:0007669"/>
    <property type="project" value="InterPro"/>
</dbReference>
<protein>
    <recommendedName>
        <fullName evidence="2">GAT domain-containing protein</fullName>
    </recommendedName>
</protein>
<reference evidence="3 4" key="1">
    <citation type="journal article" date="2018" name="Front. Microbiol.">
        <title>Genomic and genetic insights into a cosmopolitan fungus, Paecilomyces variotii (Eurotiales).</title>
        <authorList>
            <person name="Urquhart A.S."/>
            <person name="Mondo S.J."/>
            <person name="Makela M.R."/>
            <person name="Hane J.K."/>
            <person name="Wiebenga A."/>
            <person name="He G."/>
            <person name="Mihaltcheva S."/>
            <person name="Pangilinan J."/>
            <person name="Lipzen A."/>
            <person name="Barry K."/>
            <person name="de Vries R.P."/>
            <person name="Grigoriev I.V."/>
            <person name="Idnurm A."/>
        </authorList>
    </citation>
    <scope>NUCLEOTIDE SEQUENCE [LARGE SCALE GENOMIC DNA]</scope>
    <source>
        <strain evidence="3 4">CBS 101075</strain>
    </source>
</reference>
<dbReference type="Gene3D" id="1.25.40.90">
    <property type="match status" value="1"/>
</dbReference>
<evidence type="ECO:0000256" key="1">
    <source>
        <dbReference type="SAM" id="MobiDB-lite"/>
    </source>
</evidence>
<name>A0A443HKM0_BYSSP</name>
<dbReference type="STRING" id="264951.A0A443HKM0"/>
<dbReference type="VEuPathDB" id="FungiDB:C8Q69DRAFT_94682"/>
<dbReference type="SUPFAM" id="SSF89009">
    <property type="entry name" value="GAT-like domain"/>
    <property type="match status" value="1"/>
</dbReference>
<feature type="domain" description="GAT" evidence="2">
    <location>
        <begin position="201"/>
        <end position="290"/>
    </location>
</feature>
<evidence type="ECO:0000313" key="3">
    <source>
        <dbReference type="EMBL" id="RWQ92336.1"/>
    </source>
</evidence>
<dbReference type="InterPro" id="IPR004152">
    <property type="entry name" value="GAT_dom"/>
</dbReference>
<feature type="compositionally biased region" description="Polar residues" evidence="1">
    <location>
        <begin position="297"/>
        <end position="315"/>
    </location>
</feature>
<dbReference type="InterPro" id="IPR008942">
    <property type="entry name" value="ENTH_VHS"/>
</dbReference>
<dbReference type="AlphaFoldDB" id="A0A443HKM0"/>
<evidence type="ECO:0000259" key="2">
    <source>
        <dbReference type="PROSITE" id="PS50909"/>
    </source>
</evidence>
<feature type="compositionally biased region" description="Polar residues" evidence="1">
    <location>
        <begin position="365"/>
        <end position="398"/>
    </location>
</feature>
<comment type="caution">
    <text evidence="3">The sequence shown here is derived from an EMBL/GenBank/DDBJ whole genome shotgun (WGS) entry which is preliminary data.</text>
</comment>
<dbReference type="Proteomes" id="UP000283841">
    <property type="component" value="Unassembled WGS sequence"/>
</dbReference>
<dbReference type="Pfam" id="PF03127">
    <property type="entry name" value="GAT"/>
    <property type="match status" value="1"/>
</dbReference>